<organism evidence="1 4">
    <name type="scientific">Medicago truncatula</name>
    <name type="common">Barrel medic</name>
    <name type="synonym">Medicago tribuloides</name>
    <dbReference type="NCBI Taxonomy" id="3880"/>
    <lineage>
        <taxon>Eukaryota</taxon>
        <taxon>Viridiplantae</taxon>
        <taxon>Streptophyta</taxon>
        <taxon>Embryophyta</taxon>
        <taxon>Tracheophyta</taxon>
        <taxon>Spermatophyta</taxon>
        <taxon>Magnoliopsida</taxon>
        <taxon>eudicotyledons</taxon>
        <taxon>Gunneridae</taxon>
        <taxon>Pentapetalae</taxon>
        <taxon>rosids</taxon>
        <taxon>fabids</taxon>
        <taxon>Fabales</taxon>
        <taxon>Fabaceae</taxon>
        <taxon>Papilionoideae</taxon>
        <taxon>50 kb inversion clade</taxon>
        <taxon>NPAAA clade</taxon>
        <taxon>Hologalegina</taxon>
        <taxon>IRL clade</taxon>
        <taxon>Trifolieae</taxon>
        <taxon>Medicago</taxon>
    </lineage>
</organism>
<dbReference type="PANTHER" id="PTHR21454">
    <property type="entry name" value="DPH3 HOMOLOG-RELATED"/>
    <property type="match status" value="1"/>
</dbReference>
<reference evidence="1 4" key="1">
    <citation type="journal article" date="2011" name="Nature">
        <title>The Medicago genome provides insight into the evolution of rhizobial symbioses.</title>
        <authorList>
            <person name="Young N.D."/>
            <person name="Debelle F."/>
            <person name="Oldroyd G.E."/>
            <person name="Geurts R."/>
            <person name="Cannon S.B."/>
            <person name="Udvardi M.K."/>
            <person name="Benedito V.A."/>
            <person name="Mayer K.F."/>
            <person name="Gouzy J."/>
            <person name="Schoof H."/>
            <person name="Van de Peer Y."/>
            <person name="Proost S."/>
            <person name="Cook D.R."/>
            <person name="Meyers B.C."/>
            <person name="Spannagl M."/>
            <person name="Cheung F."/>
            <person name="De Mita S."/>
            <person name="Krishnakumar V."/>
            <person name="Gundlach H."/>
            <person name="Zhou S."/>
            <person name="Mudge J."/>
            <person name="Bharti A.K."/>
            <person name="Murray J.D."/>
            <person name="Naoumkina M.A."/>
            <person name="Rosen B."/>
            <person name="Silverstein K.A."/>
            <person name="Tang H."/>
            <person name="Rombauts S."/>
            <person name="Zhao P.X."/>
            <person name="Zhou P."/>
            <person name="Barbe V."/>
            <person name="Bardou P."/>
            <person name="Bechner M."/>
            <person name="Bellec A."/>
            <person name="Berger A."/>
            <person name="Berges H."/>
            <person name="Bidwell S."/>
            <person name="Bisseling T."/>
            <person name="Choisne N."/>
            <person name="Couloux A."/>
            <person name="Denny R."/>
            <person name="Deshpande S."/>
            <person name="Dai X."/>
            <person name="Doyle J.J."/>
            <person name="Dudez A.M."/>
            <person name="Farmer A.D."/>
            <person name="Fouteau S."/>
            <person name="Franken C."/>
            <person name="Gibelin C."/>
            <person name="Gish J."/>
            <person name="Goldstein S."/>
            <person name="Gonzalez A.J."/>
            <person name="Green P.J."/>
            <person name="Hallab A."/>
            <person name="Hartog M."/>
            <person name="Hua A."/>
            <person name="Humphray S.J."/>
            <person name="Jeong D.H."/>
            <person name="Jing Y."/>
            <person name="Jocker A."/>
            <person name="Kenton S.M."/>
            <person name="Kim D.J."/>
            <person name="Klee K."/>
            <person name="Lai H."/>
            <person name="Lang C."/>
            <person name="Lin S."/>
            <person name="Macmil S.L."/>
            <person name="Magdelenat G."/>
            <person name="Matthews L."/>
            <person name="McCorrison J."/>
            <person name="Monaghan E.L."/>
            <person name="Mun J.H."/>
            <person name="Najar F.Z."/>
            <person name="Nicholson C."/>
            <person name="Noirot C."/>
            <person name="O'Bleness M."/>
            <person name="Paule C.R."/>
            <person name="Poulain J."/>
            <person name="Prion F."/>
            <person name="Qin B."/>
            <person name="Qu C."/>
            <person name="Retzel E.F."/>
            <person name="Riddle C."/>
            <person name="Sallet E."/>
            <person name="Samain S."/>
            <person name="Samson N."/>
            <person name="Sanders I."/>
            <person name="Saurat O."/>
            <person name="Scarpelli C."/>
            <person name="Schiex T."/>
            <person name="Segurens B."/>
            <person name="Severin A.J."/>
            <person name="Sherrier D.J."/>
            <person name="Shi R."/>
            <person name="Sims S."/>
            <person name="Singer S.R."/>
            <person name="Sinharoy S."/>
            <person name="Sterck L."/>
            <person name="Viollet A."/>
            <person name="Wang B.B."/>
            <person name="Wang K."/>
            <person name="Wang M."/>
            <person name="Wang X."/>
            <person name="Warfsmann J."/>
            <person name="Weissenbach J."/>
            <person name="White D.D."/>
            <person name="White J.D."/>
            <person name="Wiley G.B."/>
            <person name="Wincker P."/>
            <person name="Xing Y."/>
            <person name="Yang L."/>
            <person name="Yao Z."/>
            <person name="Ying F."/>
            <person name="Zhai J."/>
            <person name="Zhou L."/>
            <person name="Zuber A."/>
            <person name="Denarie J."/>
            <person name="Dixon R.A."/>
            <person name="May G.D."/>
            <person name="Schwartz D.C."/>
            <person name="Rogers J."/>
            <person name="Quetier F."/>
            <person name="Town C.D."/>
            <person name="Roe B.A."/>
        </authorList>
    </citation>
    <scope>NUCLEOTIDE SEQUENCE [LARGE SCALE GENOMIC DNA]</scope>
    <source>
        <strain evidence="1">A17</strain>
        <strain evidence="3 4">cv. Jemalong A17</strain>
    </source>
</reference>
<evidence type="ECO:0000313" key="4">
    <source>
        <dbReference type="Proteomes" id="UP000002051"/>
    </source>
</evidence>
<protein>
    <submittedName>
        <fullName evidence="1">CSL zinc finger protein, putative</fullName>
    </submittedName>
</protein>
<name>G7JEX8_MEDTR</name>
<dbReference type="GO" id="GO:0017183">
    <property type="term" value="P:protein histidyl modification to diphthamide"/>
    <property type="evidence" value="ECO:0007669"/>
    <property type="project" value="InterPro"/>
</dbReference>
<sequence>MRMDEEVFFTMFKIGKIGLVKKLIVIAMMAMFVADAVDTNDVYLPCEDAKVQKGDGFTFGIAFADKQSFTPDSGPQLSPCDSRLSLAGKAQLVVFRPMVDEISLLTVNRSSSDSGTYMVAFAGQKYAARSLPIMLADDSHTITSFTLVLEFQDGTLQNLFWKSFGCDACPSGSICLNNQDCAVPNTECQKNGDTACKIGIQLAFSGIDKNLDALNSWYEVKNLRQYSLYGLFSDLRNSIIGAI</sequence>
<dbReference type="GO" id="GO:0046872">
    <property type="term" value="F:metal ion binding"/>
    <property type="evidence" value="ECO:0007669"/>
    <property type="project" value="InterPro"/>
</dbReference>
<reference evidence="3" key="3">
    <citation type="submission" date="2015-04" db="UniProtKB">
        <authorList>
            <consortium name="EnsemblPlants"/>
        </authorList>
    </citation>
    <scope>IDENTIFICATION</scope>
    <source>
        <strain evidence="3">cv. Jemalong A17</strain>
    </source>
</reference>
<proteinExistence type="predicted"/>
<dbReference type="EnsemblPlants" id="AES89036">
    <property type="protein sequence ID" value="AES89036"/>
    <property type="gene ID" value="MTR_4g068290"/>
</dbReference>
<dbReference type="HOGENOM" id="CLU_1139693_0_0_1"/>
<dbReference type="KEGG" id="mtr:11412968"/>
<dbReference type="Proteomes" id="UP000002051">
    <property type="component" value="Chromosome 4"/>
</dbReference>
<dbReference type="STRING" id="3880.G7JEX8"/>
<dbReference type="EMBL" id="PSQE01000004">
    <property type="protein sequence ID" value="RHN61190.1"/>
    <property type="molecule type" value="Genomic_DNA"/>
</dbReference>
<dbReference type="OrthoDB" id="1885051at2759"/>
<dbReference type="PaxDb" id="3880-AES89036"/>
<dbReference type="PANTHER" id="PTHR21454:SF44">
    <property type="entry name" value="EXPP1 PROTEIN"/>
    <property type="match status" value="1"/>
</dbReference>
<dbReference type="Proteomes" id="UP000265566">
    <property type="component" value="Chromosome 4"/>
</dbReference>
<gene>
    <name evidence="3" type="primary">11412968</name>
    <name evidence="1" type="ordered locus">MTR_4g068290</name>
    <name evidence="2" type="ORF">MtrunA17_Chr4g0033931</name>
</gene>
<reference evidence="2" key="4">
    <citation type="journal article" date="2018" name="Nat. Plants">
        <title>Whole-genome landscape of Medicago truncatula symbiotic genes.</title>
        <authorList>
            <person name="Pecrix Y."/>
            <person name="Gamas P."/>
            <person name="Carrere S."/>
        </authorList>
    </citation>
    <scope>NUCLEOTIDE SEQUENCE</scope>
    <source>
        <tissue evidence="2">Leaves</tissue>
    </source>
</reference>
<dbReference type="AlphaFoldDB" id="G7JEX8"/>
<dbReference type="EMBL" id="CM001220">
    <property type="protein sequence ID" value="AES89036.2"/>
    <property type="molecule type" value="Genomic_DNA"/>
</dbReference>
<accession>G7JEX8</accession>
<evidence type="ECO:0000313" key="3">
    <source>
        <dbReference type="EnsemblPlants" id="AES89036"/>
    </source>
</evidence>
<dbReference type="Gramene" id="rna23628">
    <property type="protein sequence ID" value="RHN61190.1"/>
    <property type="gene ID" value="gene23628"/>
</dbReference>
<accession>A0A0C3WYG8</accession>
<evidence type="ECO:0000313" key="1">
    <source>
        <dbReference type="EMBL" id="AES89036.2"/>
    </source>
</evidence>
<keyword evidence="4" id="KW-1185">Reference proteome</keyword>
<dbReference type="eggNOG" id="ENOG502QQ68">
    <property type="taxonomic scope" value="Eukaryota"/>
</dbReference>
<dbReference type="InterPro" id="IPR044248">
    <property type="entry name" value="DPH3/4-like"/>
</dbReference>
<evidence type="ECO:0000313" key="2">
    <source>
        <dbReference type="EMBL" id="RHN61190.1"/>
    </source>
</evidence>
<reference evidence="1 4" key="2">
    <citation type="journal article" date="2014" name="BMC Genomics">
        <title>An improved genome release (version Mt4.0) for the model legume Medicago truncatula.</title>
        <authorList>
            <person name="Tang H."/>
            <person name="Krishnakumar V."/>
            <person name="Bidwell S."/>
            <person name="Rosen B."/>
            <person name="Chan A."/>
            <person name="Zhou S."/>
            <person name="Gentzbittel L."/>
            <person name="Childs K.L."/>
            <person name="Yandell M."/>
            <person name="Gundlach H."/>
            <person name="Mayer K.F."/>
            <person name="Schwartz D.C."/>
            <person name="Town C.D."/>
        </authorList>
    </citation>
    <scope>GENOME REANNOTATION</scope>
    <source>
        <strain evidence="3 4">cv. Jemalong A17</strain>
    </source>
</reference>